<gene>
    <name evidence="1" type="ORF">CASFOL_042744</name>
</gene>
<dbReference type="Proteomes" id="UP001632038">
    <property type="component" value="Unassembled WGS sequence"/>
</dbReference>
<accession>A0ABD3B8M2</accession>
<dbReference type="AlphaFoldDB" id="A0ABD3B8M2"/>
<evidence type="ECO:0000313" key="2">
    <source>
        <dbReference type="Proteomes" id="UP001632038"/>
    </source>
</evidence>
<sequence>MLKVVKSSYHGDNLFLFESIDTSEKKPPTLVSLDARNRGCKDDSFPSFTLGLLLLLILPSSDASERRSPMLISDINPIGCVPDVFTELGYGPLILPCIDISDRRPPILKLVKLSSQGIDECNRTTSVGSSA</sequence>
<protein>
    <submittedName>
        <fullName evidence="1">Uncharacterized protein</fullName>
    </submittedName>
</protein>
<organism evidence="1 2">
    <name type="scientific">Castilleja foliolosa</name>
    <dbReference type="NCBI Taxonomy" id="1961234"/>
    <lineage>
        <taxon>Eukaryota</taxon>
        <taxon>Viridiplantae</taxon>
        <taxon>Streptophyta</taxon>
        <taxon>Embryophyta</taxon>
        <taxon>Tracheophyta</taxon>
        <taxon>Spermatophyta</taxon>
        <taxon>Magnoliopsida</taxon>
        <taxon>eudicotyledons</taxon>
        <taxon>Gunneridae</taxon>
        <taxon>Pentapetalae</taxon>
        <taxon>asterids</taxon>
        <taxon>lamiids</taxon>
        <taxon>Lamiales</taxon>
        <taxon>Orobanchaceae</taxon>
        <taxon>Pedicularideae</taxon>
        <taxon>Castillejinae</taxon>
        <taxon>Castilleja</taxon>
    </lineage>
</organism>
<keyword evidence="2" id="KW-1185">Reference proteome</keyword>
<comment type="caution">
    <text evidence="1">The sequence shown here is derived from an EMBL/GenBank/DDBJ whole genome shotgun (WGS) entry which is preliminary data.</text>
</comment>
<evidence type="ECO:0000313" key="1">
    <source>
        <dbReference type="EMBL" id="KAL3613481.1"/>
    </source>
</evidence>
<name>A0ABD3B8M2_9LAMI</name>
<proteinExistence type="predicted"/>
<dbReference type="EMBL" id="JAVIJP010000129">
    <property type="protein sequence ID" value="KAL3613481.1"/>
    <property type="molecule type" value="Genomic_DNA"/>
</dbReference>
<reference evidence="2" key="1">
    <citation type="journal article" date="2024" name="IScience">
        <title>Strigolactones Initiate the Formation of Haustorium-like Structures in Castilleja.</title>
        <authorList>
            <person name="Buerger M."/>
            <person name="Peterson D."/>
            <person name="Chory J."/>
        </authorList>
    </citation>
    <scope>NUCLEOTIDE SEQUENCE [LARGE SCALE GENOMIC DNA]</scope>
</reference>